<dbReference type="Proteomes" id="UP000528595">
    <property type="component" value="Unassembled WGS sequence"/>
</dbReference>
<organism evidence="1">
    <name type="scientific">Xanthomonas arboricola</name>
    <dbReference type="NCBI Taxonomy" id="56448"/>
    <lineage>
        <taxon>Bacteria</taxon>
        <taxon>Pseudomonadati</taxon>
        <taxon>Pseudomonadota</taxon>
        <taxon>Gammaproteobacteria</taxon>
        <taxon>Lysobacterales</taxon>
        <taxon>Lysobacteraceae</taxon>
        <taxon>Xanthomonas</taxon>
    </lineage>
</organism>
<gene>
    <name evidence="1" type="ORF">FHR65_004221</name>
</gene>
<dbReference type="AlphaFoldDB" id="A0AB73H3J8"/>
<dbReference type="EMBL" id="JACIIQ010000028">
    <property type="protein sequence ID" value="MBB5672617.1"/>
    <property type="molecule type" value="Genomic_DNA"/>
</dbReference>
<dbReference type="InterPro" id="IPR009663">
    <property type="entry name" value="PAP_PilO"/>
</dbReference>
<protein>
    <recommendedName>
        <fullName evidence="2">Pilus assembly protein PilO</fullName>
    </recommendedName>
</protein>
<sequence>MNEGRQKADDGLAAILPMAEVHGKRLAGGLLWIPLESLRHYKREARQEGKRRHKDMVAIRKSPKRIQAGFAPKTKRRVKGIYSLASVLASQLGENWLAVFQTGPDKFAMVAVIDNQILPGRDRMGGREEIEALMHETWSEMKGQVAPDPVIAPADWNFSGDTRTLAEVIGPKDFKKEHELRPLAFGITGGEAVQFAVGAAVLGGIALGTYNHLAKKKAAAAEEAAIAAANAEQLKSIESKREPTRPWVSLPAVITLLDACAQHLNATPLSIGGWLLGNVKCAPGRATALYNRGSHGAPLAAFVAAASSQGQPPNIHQTGISGTTNARVDLSGDESDTLVPMGQAVIDLTNYLQAYGQSASFEVSLIEPKPDTDASAPKPTWQTSQFTIKTQFPPERLLQGAPLVGVRVMEVDTDLDTDTAELSWTLTGEIYGR</sequence>
<accession>A0AB73H3J8</accession>
<reference evidence="1" key="1">
    <citation type="submission" date="2020-08" db="EMBL/GenBank/DDBJ databases">
        <title>Studying the diversity of plant-associated saprophytic bacteria and their role in host health and plant-pathogen interactions.</title>
        <authorList>
            <person name="Potnis N."/>
        </authorList>
    </citation>
    <scope>NUCLEOTIDE SEQUENCE</scope>
    <source>
        <strain evidence="1">F21</strain>
    </source>
</reference>
<evidence type="ECO:0008006" key="2">
    <source>
        <dbReference type="Google" id="ProtNLM"/>
    </source>
</evidence>
<evidence type="ECO:0000313" key="1">
    <source>
        <dbReference type="EMBL" id="MBB5672617.1"/>
    </source>
</evidence>
<dbReference type="RefSeq" id="WP_184578993.1">
    <property type="nucleotide sequence ID" value="NZ_JACIIQ010000028.1"/>
</dbReference>
<proteinExistence type="predicted"/>
<dbReference type="Pfam" id="PF06864">
    <property type="entry name" value="PAP_PilO"/>
    <property type="match status" value="1"/>
</dbReference>
<comment type="caution">
    <text evidence="1">The sequence shown here is derived from an EMBL/GenBank/DDBJ whole genome shotgun (WGS) entry which is preliminary data.</text>
</comment>
<name>A0AB73H3J8_9XANT</name>